<proteinExistence type="inferred from homology"/>
<dbReference type="PANTHER" id="PTHR32322:SF2">
    <property type="entry name" value="EAMA DOMAIN-CONTAINING PROTEIN"/>
    <property type="match status" value="1"/>
</dbReference>
<dbReference type="Proteomes" id="UP000248039">
    <property type="component" value="Unassembled WGS sequence"/>
</dbReference>
<feature type="transmembrane region" description="Helical" evidence="6">
    <location>
        <begin position="277"/>
        <end position="293"/>
    </location>
</feature>
<feature type="transmembrane region" description="Helical" evidence="6">
    <location>
        <begin position="132"/>
        <end position="149"/>
    </location>
</feature>
<feature type="transmembrane region" description="Helical" evidence="6">
    <location>
        <begin position="78"/>
        <end position="98"/>
    </location>
</feature>
<feature type="transmembrane region" description="Helical" evidence="6">
    <location>
        <begin position="222"/>
        <end position="241"/>
    </location>
</feature>
<sequence>MTVQDSAIPTRSIAVGGLGLAATAVLLFSFSFPATAWALEGFGPWTTNGLRGLLAGLVAGCCLAAGRAPLPGRQDWPGLALVALGCVVGFPLLTTLALRTSSTAHSAVVIGMLPMATAAWAALRTRTRQPRPFWAAAGAGAALVLAFTLQQSAGRPGLADGYLLVGLPICAAGYAEGGQLTRRGMPGWQVIAWAVVVALPASALTCALALPREPVQLTGHALAGLGYVAAVSQFGAFVLWYRGMAAIGVPRASQLQLAQPLLTLLWAAALLGEQLPAAAPVTALLVVACIAATQRAKARSPRG</sequence>
<organism evidence="8 9">
    <name type="scientific">Streptomyces tateyamensis</name>
    <dbReference type="NCBI Taxonomy" id="565073"/>
    <lineage>
        <taxon>Bacteria</taxon>
        <taxon>Bacillati</taxon>
        <taxon>Actinomycetota</taxon>
        <taxon>Actinomycetes</taxon>
        <taxon>Kitasatosporales</taxon>
        <taxon>Streptomycetaceae</taxon>
        <taxon>Streptomyces</taxon>
    </lineage>
</organism>
<dbReference type="SUPFAM" id="SSF103481">
    <property type="entry name" value="Multidrug resistance efflux transporter EmrE"/>
    <property type="match status" value="2"/>
</dbReference>
<evidence type="ECO:0000313" key="8">
    <source>
        <dbReference type="EMBL" id="PYC77407.1"/>
    </source>
</evidence>
<feature type="domain" description="EamA" evidence="7">
    <location>
        <begin position="164"/>
        <end position="290"/>
    </location>
</feature>
<keyword evidence="4 6" id="KW-1133">Transmembrane helix</keyword>
<name>A0A2V4NBI1_9ACTN</name>
<keyword evidence="5 6" id="KW-0472">Membrane</keyword>
<accession>A0A2V4NBI1</accession>
<dbReference type="Pfam" id="PF00892">
    <property type="entry name" value="EamA"/>
    <property type="match status" value="2"/>
</dbReference>
<comment type="caution">
    <text evidence="8">The sequence shown here is derived from an EMBL/GenBank/DDBJ whole genome shotgun (WGS) entry which is preliminary data.</text>
</comment>
<feature type="domain" description="EamA" evidence="7">
    <location>
        <begin position="17"/>
        <end position="138"/>
    </location>
</feature>
<evidence type="ECO:0000256" key="2">
    <source>
        <dbReference type="ARBA" id="ARBA00007362"/>
    </source>
</evidence>
<feature type="transmembrane region" description="Helical" evidence="6">
    <location>
        <begin position="190"/>
        <end position="210"/>
    </location>
</feature>
<gene>
    <name evidence="8" type="ORF">C7C46_18855</name>
</gene>
<dbReference type="OrthoDB" id="9784288at2"/>
<keyword evidence="9" id="KW-1185">Reference proteome</keyword>
<evidence type="ECO:0000256" key="3">
    <source>
        <dbReference type="ARBA" id="ARBA00022692"/>
    </source>
</evidence>
<dbReference type="InterPro" id="IPR037185">
    <property type="entry name" value="EmrE-like"/>
</dbReference>
<comment type="similarity">
    <text evidence="2">Belongs to the EamA transporter family.</text>
</comment>
<feature type="transmembrane region" description="Helical" evidence="6">
    <location>
        <begin position="104"/>
        <end position="123"/>
    </location>
</feature>
<evidence type="ECO:0000313" key="9">
    <source>
        <dbReference type="Proteomes" id="UP000248039"/>
    </source>
</evidence>
<dbReference type="EMBL" id="PYBW01000065">
    <property type="protein sequence ID" value="PYC77407.1"/>
    <property type="molecule type" value="Genomic_DNA"/>
</dbReference>
<dbReference type="InterPro" id="IPR050638">
    <property type="entry name" value="AA-Vitamin_Transporters"/>
</dbReference>
<dbReference type="PANTHER" id="PTHR32322">
    <property type="entry name" value="INNER MEMBRANE TRANSPORTER"/>
    <property type="match status" value="1"/>
</dbReference>
<feature type="transmembrane region" description="Helical" evidence="6">
    <location>
        <begin position="48"/>
        <end position="66"/>
    </location>
</feature>
<reference evidence="8 9" key="1">
    <citation type="submission" date="2018-03" db="EMBL/GenBank/DDBJ databases">
        <title>Bioinformatic expansion and discovery of thiopeptide antibiotics.</title>
        <authorList>
            <person name="Schwalen C.J."/>
            <person name="Hudson G.A."/>
            <person name="Mitchell D.A."/>
        </authorList>
    </citation>
    <scope>NUCLEOTIDE SEQUENCE [LARGE SCALE GENOMIC DNA]</scope>
    <source>
        <strain evidence="8 9">ATCC 21389</strain>
    </source>
</reference>
<keyword evidence="3 6" id="KW-0812">Transmembrane</keyword>
<protein>
    <submittedName>
        <fullName evidence="8">EamA family transporter</fullName>
    </submittedName>
</protein>
<dbReference type="AlphaFoldDB" id="A0A2V4NBI1"/>
<evidence type="ECO:0000256" key="5">
    <source>
        <dbReference type="ARBA" id="ARBA00023136"/>
    </source>
</evidence>
<evidence type="ECO:0000256" key="4">
    <source>
        <dbReference type="ARBA" id="ARBA00022989"/>
    </source>
</evidence>
<evidence type="ECO:0000259" key="7">
    <source>
        <dbReference type="Pfam" id="PF00892"/>
    </source>
</evidence>
<evidence type="ECO:0000256" key="1">
    <source>
        <dbReference type="ARBA" id="ARBA00004141"/>
    </source>
</evidence>
<evidence type="ECO:0000256" key="6">
    <source>
        <dbReference type="SAM" id="Phobius"/>
    </source>
</evidence>
<comment type="subcellular location">
    <subcellularLocation>
        <location evidence="1">Membrane</location>
        <topology evidence="1">Multi-pass membrane protein</topology>
    </subcellularLocation>
</comment>
<dbReference type="GO" id="GO:0016020">
    <property type="term" value="C:membrane"/>
    <property type="evidence" value="ECO:0007669"/>
    <property type="project" value="UniProtKB-SubCell"/>
</dbReference>
<dbReference type="InterPro" id="IPR000620">
    <property type="entry name" value="EamA_dom"/>
</dbReference>